<keyword evidence="4" id="KW-1185">Reference proteome</keyword>
<gene>
    <name evidence="3" type="ORF">HMPREF0539_0518</name>
</gene>
<keyword evidence="2" id="KW-1133">Transmembrane helix</keyword>
<keyword evidence="2" id="KW-0472">Membrane</keyword>
<dbReference type="EMBL" id="ACIZ01000022">
    <property type="protein sequence ID" value="EEN81194.1"/>
    <property type="molecule type" value="Genomic_DNA"/>
</dbReference>
<proteinExistence type="predicted"/>
<evidence type="ECO:0000313" key="4">
    <source>
        <dbReference type="Proteomes" id="UP000004525"/>
    </source>
</evidence>
<feature type="transmembrane region" description="Helical" evidence="2">
    <location>
        <begin position="36"/>
        <end position="55"/>
    </location>
</feature>
<evidence type="ECO:0008006" key="5">
    <source>
        <dbReference type="Google" id="ProtNLM"/>
    </source>
</evidence>
<dbReference type="Proteomes" id="UP000004525">
    <property type="component" value="Unassembled WGS sequence"/>
</dbReference>
<reference evidence="3" key="1">
    <citation type="submission" date="2009-01" db="EMBL/GenBank/DDBJ databases">
        <authorList>
            <person name="Qin X."/>
            <person name="Bachman B."/>
            <person name="Battles P."/>
            <person name="Bell A."/>
            <person name="Bess C."/>
            <person name="Bickham C."/>
            <person name="Chaboub L."/>
            <person name="Chen D."/>
            <person name="Coyle M."/>
            <person name="Deiros D.R."/>
            <person name="Dinh H."/>
            <person name="Forbes L."/>
            <person name="Fowler G."/>
            <person name="Francisco L."/>
            <person name="Fu Q."/>
            <person name="Gubbala S."/>
            <person name="Hale W."/>
            <person name="Han Y."/>
            <person name="Hemphill L."/>
            <person name="Highlander S.K."/>
            <person name="Hirani K."/>
            <person name="Hogues M."/>
            <person name="Jackson L."/>
            <person name="Jakkamsetti A."/>
            <person name="Javaid M."/>
            <person name="Jiang H."/>
            <person name="Korchina V."/>
            <person name="Kovar C."/>
            <person name="Lara F."/>
            <person name="Lee S."/>
            <person name="Mata R."/>
            <person name="Mathew T."/>
            <person name="Moen C."/>
            <person name="Morales K."/>
            <person name="Munidasa M."/>
            <person name="Nazareth L."/>
            <person name="Ngo R."/>
            <person name="Nguyen L."/>
            <person name="Okwuonu G."/>
            <person name="Ongeri F."/>
            <person name="Patil S."/>
            <person name="Petrosino J."/>
            <person name="Pham C."/>
            <person name="Pham P."/>
            <person name="Pu L.-L."/>
            <person name="Puazo M."/>
            <person name="Raj R."/>
            <person name="Reid J."/>
            <person name="Rouhana J."/>
            <person name="Saada N."/>
            <person name="Shang Y."/>
            <person name="Simmons D."/>
            <person name="Thornton R."/>
            <person name="Warren J."/>
            <person name="Weissenberger G."/>
            <person name="Zhang J."/>
            <person name="Zhang L."/>
            <person name="Zhou C."/>
            <person name="Zhu D."/>
            <person name="Muzny D."/>
            <person name="Worley K."/>
            <person name="Gibbs R."/>
        </authorList>
    </citation>
    <scope>NUCLEOTIDE SEQUENCE [LARGE SCALE GENOMIC DNA]</scope>
    <source>
        <strain evidence="3">LMS2-1</strain>
    </source>
</reference>
<keyword evidence="2" id="KW-0812">Transmembrane</keyword>
<name>C2JUD4_LACRM</name>
<evidence type="ECO:0000256" key="2">
    <source>
        <dbReference type="SAM" id="Phobius"/>
    </source>
</evidence>
<feature type="region of interest" description="Disordered" evidence="1">
    <location>
        <begin position="375"/>
        <end position="432"/>
    </location>
</feature>
<evidence type="ECO:0000313" key="3">
    <source>
        <dbReference type="EMBL" id="EEN81194.1"/>
    </source>
</evidence>
<dbReference type="SMR" id="C2JUD4"/>
<feature type="compositionally biased region" description="Low complexity" evidence="1">
    <location>
        <begin position="255"/>
        <end position="317"/>
    </location>
</feature>
<comment type="caution">
    <text evidence="3">The sequence shown here is derived from an EMBL/GenBank/DDBJ whole genome shotgun (WGS) entry which is preliminary data.</text>
</comment>
<evidence type="ECO:0000256" key="1">
    <source>
        <dbReference type="SAM" id="MobiDB-lite"/>
    </source>
</evidence>
<accession>C2JUD4</accession>
<feature type="region of interest" description="Disordered" evidence="1">
    <location>
        <begin position="242"/>
        <end position="335"/>
    </location>
</feature>
<feature type="compositionally biased region" description="Low complexity" evidence="1">
    <location>
        <begin position="387"/>
        <end position="432"/>
    </location>
</feature>
<dbReference type="HOGENOM" id="CLU_684746_0_0_9"/>
<feature type="compositionally biased region" description="Polar residues" evidence="1">
    <location>
        <begin position="242"/>
        <end position="254"/>
    </location>
</feature>
<dbReference type="AlphaFoldDB" id="C2JUD4"/>
<organism evidence="3 4">
    <name type="scientific">Lacticaseibacillus rhamnosus (strain LMS2-1)</name>
    <dbReference type="NCBI Taxonomy" id="525361"/>
    <lineage>
        <taxon>Bacteria</taxon>
        <taxon>Bacillati</taxon>
        <taxon>Bacillota</taxon>
        <taxon>Bacilli</taxon>
        <taxon>Lactobacillales</taxon>
        <taxon>Lactobacillaceae</taxon>
        <taxon>Lacticaseibacillus</taxon>
    </lineage>
</organism>
<sequence>MCNKKEPFRDLFAMVLLSPARTIRILEVASMKRKHIFQVLVGTLIAGYLTVFYGMRNTIDTSFTQHAVQAATEQTNQLYTSTKRAFPAKNLSKNAVTSTQSKLEQLAQNVDDRDQKKVVLKDKQDADAASHMLTIEETVKTQNGNLAQTAEDGSRANAAYKAIANTKPEFAADYQQQVNQLYKKSLAIAQIQKLYQDQNMQHPKANLSSDSIDLAVNAVENVENQDFAKNVLPLVQVARNSQESNDSNIAMGQNSASSQSKQTDQQTSASGVEPASGVGTTAAASSQKTPSSSSSQTPSESSQPSSSNPAGSSTSASDDQGQSSSTPASTGSIEPLTTVLSGGLYKTYDDAVAAIKVQGKSVDDMTVKSVTMSDGSYQWTWGPNGDSGSQASSSSASSSGSDESSSTGTSSSSSRAASSPSSNANQASSQAN</sequence>
<protein>
    <recommendedName>
        <fullName evidence="5">FliK family flagellar hook-length control protein</fullName>
    </recommendedName>
</protein>
<feature type="compositionally biased region" description="Polar residues" evidence="1">
    <location>
        <begin position="318"/>
        <end position="332"/>
    </location>
</feature>